<dbReference type="PROSITE" id="PS50106">
    <property type="entry name" value="PDZ"/>
    <property type="match status" value="1"/>
</dbReference>
<dbReference type="InterPro" id="IPR021109">
    <property type="entry name" value="Peptidase_aspartic_dom_sf"/>
</dbReference>
<evidence type="ECO:0000313" key="4">
    <source>
        <dbReference type="EMBL" id="MBO0930699.1"/>
    </source>
</evidence>
<dbReference type="PROSITE" id="PS50175">
    <property type="entry name" value="ASP_PROT_RETROV"/>
    <property type="match status" value="1"/>
</dbReference>
<dbReference type="EMBL" id="JAFMYU010000004">
    <property type="protein sequence ID" value="MBO0930699.1"/>
    <property type="molecule type" value="Genomic_DNA"/>
</dbReference>
<dbReference type="Proteomes" id="UP000664795">
    <property type="component" value="Unassembled WGS sequence"/>
</dbReference>
<evidence type="ECO:0000313" key="5">
    <source>
        <dbReference type="Proteomes" id="UP000664795"/>
    </source>
</evidence>
<evidence type="ECO:0000256" key="1">
    <source>
        <dbReference type="ARBA" id="ARBA00022801"/>
    </source>
</evidence>
<dbReference type="AlphaFoldDB" id="A0A939JX59"/>
<keyword evidence="5" id="KW-1185">Reference proteome</keyword>
<dbReference type="PROSITE" id="PS00141">
    <property type="entry name" value="ASP_PROTEASE"/>
    <property type="match status" value="1"/>
</dbReference>
<accession>A0A939JX59</accession>
<dbReference type="GO" id="GO:0004190">
    <property type="term" value="F:aspartic-type endopeptidase activity"/>
    <property type="evidence" value="ECO:0007669"/>
    <property type="project" value="InterPro"/>
</dbReference>
<dbReference type="RefSeq" id="WP_207334662.1">
    <property type="nucleotide sequence ID" value="NZ_JAFMYU010000004.1"/>
</dbReference>
<gene>
    <name evidence="4" type="ORF">J2I48_06820</name>
</gene>
<feature type="domain" description="Peptidase A2" evidence="3">
    <location>
        <begin position="72"/>
        <end position="108"/>
    </location>
</feature>
<dbReference type="InterPro" id="IPR036034">
    <property type="entry name" value="PDZ_sf"/>
</dbReference>
<dbReference type="Gene3D" id="2.30.42.10">
    <property type="match status" value="1"/>
</dbReference>
<evidence type="ECO:0000259" key="3">
    <source>
        <dbReference type="PROSITE" id="PS50175"/>
    </source>
</evidence>
<dbReference type="InterPro" id="IPR001969">
    <property type="entry name" value="Aspartic_peptidase_AS"/>
</dbReference>
<dbReference type="InterPro" id="IPR041489">
    <property type="entry name" value="PDZ_6"/>
</dbReference>
<dbReference type="Gene3D" id="2.40.70.10">
    <property type="entry name" value="Acid Proteases"/>
    <property type="match status" value="2"/>
</dbReference>
<evidence type="ECO:0000259" key="2">
    <source>
        <dbReference type="PROSITE" id="PS50106"/>
    </source>
</evidence>
<protein>
    <submittedName>
        <fullName evidence="4">Aspartyl protease family protein</fullName>
    </submittedName>
</protein>
<organism evidence="4 5">
    <name type="scientific">Fibrella aquatilis</name>
    <dbReference type="NCBI Taxonomy" id="2817059"/>
    <lineage>
        <taxon>Bacteria</taxon>
        <taxon>Pseudomonadati</taxon>
        <taxon>Bacteroidota</taxon>
        <taxon>Cytophagia</taxon>
        <taxon>Cytophagales</taxon>
        <taxon>Spirosomataceae</taxon>
        <taxon>Fibrella</taxon>
    </lineage>
</organism>
<comment type="caution">
    <text evidence="4">The sequence shown here is derived from an EMBL/GenBank/DDBJ whole genome shotgun (WGS) entry which is preliminary data.</text>
</comment>
<keyword evidence="4" id="KW-0645">Protease</keyword>
<dbReference type="GO" id="GO:0006508">
    <property type="term" value="P:proteolysis"/>
    <property type="evidence" value="ECO:0007669"/>
    <property type="project" value="UniProtKB-KW"/>
</dbReference>
<keyword evidence="1" id="KW-0378">Hydrolase</keyword>
<dbReference type="Pfam" id="PF17820">
    <property type="entry name" value="PDZ_6"/>
    <property type="match status" value="1"/>
</dbReference>
<dbReference type="InterPro" id="IPR001995">
    <property type="entry name" value="Peptidase_A2_cat"/>
</dbReference>
<dbReference type="SMART" id="SM00228">
    <property type="entry name" value="PDZ"/>
    <property type="match status" value="1"/>
</dbReference>
<proteinExistence type="predicted"/>
<reference evidence="4 5" key="1">
    <citation type="submission" date="2021-03" db="EMBL/GenBank/DDBJ databases">
        <title>Fibrella sp. HMF5036 genome sequencing and assembly.</title>
        <authorList>
            <person name="Kang H."/>
            <person name="Kim H."/>
            <person name="Bae S."/>
            <person name="Joh K."/>
        </authorList>
    </citation>
    <scope>NUCLEOTIDE SEQUENCE [LARGE SCALE GENOMIC DNA]</scope>
    <source>
        <strain evidence="4 5">HMF5036</strain>
    </source>
</reference>
<dbReference type="SUPFAM" id="SSF50156">
    <property type="entry name" value="PDZ domain-like"/>
    <property type="match status" value="1"/>
</dbReference>
<dbReference type="InterPro" id="IPR001478">
    <property type="entry name" value="PDZ"/>
</dbReference>
<sequence>MKRVGLALLLILGWLSTVAGLRPHPSAKDRPDPDTERFGYYLAKGHSSVRLPFELHSNLIIMKMRVNDSDTLNFILDTGVSNTIITDPLALRRQPLKLARQVKLSGVGEGLQLTASVSIDNKLSMGILRATHQNLVILNDDVLRLSEYVGIPIHGIFGYELFSQFVVTIDFRNRELTLTVPPKYTYRKRFGDRYPILIQNTKPYLDVTAQLGGDRTVPLRVVLDTGAGHALMLDGQQRECALPRPEKVIRAQLGRGLNGVINGSLGRIEGIKLGRHQLLDVIASFPDSASFGMKIVNTADRQGNIGCELLRRFRVTFNYPEQYIVLKPVRSLLRERFEHDMSGLELKAKGLDLRTYVIEKISARSPADLAGLQEGDELLFVNSDLATSLSISDIYKTLQRGEGKEVTLVVRRSGRIVVANFALKRII</sequence>
<name>A0A939JX59_9BACT</name>
<feature type="domain" description="PDZ" evidence="2">
    <location>
        <begin position="350"/>
        <end position="413"/>
    </location>
</feature>
<dbReference type="Pfam" id="PF13650">
    <property type="entry name" value="Asp_protease_2"/>
    <property type="match status" value="1"/>
</dbReference>